<dbReference type="GO" id="GO:0000156">
    <property type="term" value="F:phosphorelay response regulator activity"/>
    <property type="evidence" value="ECO:0007669"/>
    <property type="project" value="InterPro"/>
</dbReference>
<organism evidence="15 16">
    <name type="scientific">Acidisoma cellulosilyticum</name>
    <dbReference type="NCBI Taxonomy" id="2802395"/>
    <lineage>
        <taxon>Bacteria</taxon>
        <taxon>Pseudomonadati</taxon>
        <taxon>Pseudomonadota</taxon>
        <taxon>Alphaproteobacteria</taxon>
        <taxon>Acetobacterales</taxon>
        <taxon>Acidocellaceae</taxon>
        <taxon>Acidisoma</taxon>
    </lineage>
</organism>
<dbReference type="SUPFAM" id="SSF53335">
    <property type="entry name" value="S-adenosyl-L-methionine-dependent methyltransferases"/>
    <property type="match status" value="1"/>
</dbReference>
<keyword evidence="16" id="KW-1185">Reference proteome</keyword>
<evidence type="ECO:0000256" key="9">
    <source>
        <dbReference type="ARBA" id="ARBA00022840"/>
    </source>
</evidence>
<feature type="domain" description="PAC" evidence="12">
    <location>
        <begin position="800"/>
        <end position="851"/>
    </location>
</feature>
<dbReference type="InterPro" id="IPR035965">
    <property type="entry name" value="PAS-like_dom_sf"/>
</dbReference>
<dbReference type="InterPro" id="IPR035909">
    <property type="entry name" value="CheB_C"/>
</dbReference>
<evidence type="ECO:0000256" key="10">
    <source>
        <dbReference type="PROSITE-ProRule" id="PRU00050"/>
    </source>
</evidence>
<keyword evidence="8" id="KW-0418">Kinase</keyword>
<dbReference type="GO" id="GO:0008984">
    <property type="term" value="F:protein-glutamate methylesterase activity"/>
    <property type="evidence" value="ECO:0007669"/>
    <property type="project" value="InterPro"/>
</dbReference>
<dbReference type="Gene3D" id="3.40.50.150">
    <property type="entry name" value="Vaccinia Virus protein VP39"/>
    <property type="match status" value="1"/>
</dbReference>
<dbReference type="Pfam" id="PF07536">
    <property type="entry name" value="HWE_HK"/>
    <property type="match status" value="1"/>
</dbReference>
<feature type="active site" evidence="10">
    <location>
        <position position="44"/>
    </location>
</feature>
<dbReference type="PRINTS" id="PR00996">
    <property type="entry name" value="CHERMTFRASE"/>
</dbReference>
<sequence>MTKDPSKPTPVIVIGASAGGIQAFQGFFEHMPPDSGFALVVMLHLPSDRKSILPDIIGRWTAMPVIEAKDECRLEPNCVYVPPPGVVVIYRGGRLQLHRPETEELREFSPISLLLGSLAEGLKEDAVGVILSGTGSDGALGLKAIKEQGGLTLVQGTDGTGPQHDGMPLAAIATGAVDVIAPVEAMPGRIMAVQLARRKPDSIAALPPDQVDAARLEICAILQRSIGHDFSGYKDKTFLRRVQRRMQVLGLTSIQDFMERLKTDRQEVVMLFRDLLIGVTSFFRDEATFDFLKTTVIPLLFEGKGANDTIRIWIPGCATGEEAYSLAILMREHLDRIPDNAPKVLVFATDIDEPAIATARMGRYPDSLLLGMSPERLSRYFVHGIDGSYTIAKSVRELCTFSAHSLTRDPPFSRINLLSCRNLLIYLDLELQGVVIPAFHYSLVPNGILLLGSSETVNRHENLFTTLDRAHRVFQKRDVPSPALRMTGRDSLRIFPPQKDGGKASHVSSRSILSRLGTWASTRVMERFAPPFVIVTADAEALHFSPNLTRYLDFPSGVPSQNILVMARPGLRAPLRALLRQAIEIGRSVERSGIVVEAADGRTHIISLVVEPRREQGLEPFFLVVFIETAQARHDDTDPSGWVLSDLGSDRQLETELRDTREQLQSITEEHDTALEELRSANEELHSVNEELQSTNEELETSKEEIQSINEELQTVNNQLAGKVDELDHKNSDLKNLFESTQVATIFLDPYLVIRSFTPAIAGFYNLIPSDQGRPLTDIVSRLRYANLREDCRLVLQTLEPLERRIVRDDDATHYLMRILPYRTPDSRVDGTIVTFVDVTSVVQAEQHQRLLVDELNHRVKNMLTVVISIATQTIKRSDTLAEFERSYMGRVHALSAAYALLSEEGWQRISLEALLSEELQPFLSPNRSNILLDGENILLAPRAALSLGMAIHELTTNAVKHGALSLPEGLVRIAWAIEESEQGDYLVLTWIEQNGPTVIPPTRRGFGMTLIERGLRQDMSAEVSIEFLPTGVSAKLRAPMPLIEPPPQQGAS</sequence>
<dbReference type="GO" id="GO:0005524">
    <property type="term" value="F:ATP binding"/>
    <property type="evidence" value="ECO:0007669"/>
    <property type="project" value="UniProtKB-KW"/>
</dbReference>
<dbReference type="SUPFAM" id="SSF55785">
    <property type="entry name" value="PYP-like sensor domain (PAS domain)"/>
    <property type="match status" value="1"/>
</dbReference>
<dbReference type="GO" id="GO:0006935">
    <property type="term" value="P:chemotaxis"/>
    <property type="evidence" value="ECO:0007669"/>
    <property type="project" value="UniProtKB-UniRule"/>
</dbReference>
<dbReference type="RefSeq" id="WP_227307827.1">
    <property type="nucleotide sequence ID" value="NZ_JAESVA010000004.1"/>
</dbReference>
<evidence type="ECO:0000256" key="2">
    <source>
        <dbReference type="ARBA" id="ARBA00001541"/>
    </source>
</evidence>
<dbReference type="Proteomes" id="UP000721844">
    <property type="component" value="Unassembled WGS sequence"/>
</dbReference>
<gene>
    <name evidence="15" type="ORF">ACELLULO517_12980</name>
</gene>
<dbReference type="SMART" id="SM00138">
    <property type="entry name" value="MeTrc"/>
    <property type="match status" value="1"/>
</dbReference>
<dbReference type="GO" id="GO:0032259">
    <property type="term" value="P:methylation"/>
    <property type="evidence" value="ECO:0007669"/>
    <property type="project" value="UniProtKB-KW"/>
</dbReference>
<comment type="catalytic activity">
    <reaction evidence="1">
        <text>ATP + protein L-histidine = ADP + protein N-phospho-L-histidine.</text>
        <dbReference type="EC" id="2.7.13.3"/>
    </reaction>
</comment>
<keyword evidence="9" id="KW-0067">ATP-binding</keyword>
<evidence type="ECO:0000256" key="3">
    <source>
        <dbReference type="ARBA" id="ARBA00022553"/>
    </source>
</evidence>
<dbReference type="SMART" id="SM00911">
    <property type="entry name" value="HWE_HK"/>
    <property type="match status" value="1"/>
</dbReference>
<feature type="domain" description="CheR-type methyltransferase" evidence="14">
    <location>
        <begin position="217"/>
        <end position="477"/>
    </location>
</feature>
<evidence type="ECO:0000256" key="8">
    <source>
        <dbReference type="ARBA" id="ARBA00022777"/>
    </source>
</evidence>
<evidence type="ECO:0000256" key="5">
    <source>
        <dbReference type="ARBA" id="ARBA00022679"/>
    </source>
</evidence>
<dbReference type="PANTHER" id="PTHR24422:SF27">
    <property type="entry name" value="PROTEIN-GLUTAMATE O-METHYLTRANSFERASE"/>
    <property type="match status" value="1"/>
</dbReference>
<keyword evidence="6" id="KW-0949">S-adenosyl-L-methionine</keyword>
<dbReference type="InterPro" id="IPR000673">
    <property type="entry name" value="Sig_transdc_resp-reg_Me-estase"/>
</dbReference>
<evidence type="ECO:0000256" key="4">
    <source>
        <dbReference type="ARBA" id="ARBA00022603"/>
    </source>
</evidence>
<dbReference type="AlphaFoldDB" id="A0A963Z263"/>
<reference evidence="15 16" key="1">
    <citation type="journal article" date="2021" name="Microorganisms">
        <title>Acidisoma silvae sp. nov. and Acidisomacellulosilytica sp. nov., Two Acidophilic Bacteria Isolated from Decaying Wood, Hydrolyzing Cellulose and Producing Poly-3-hydroxybutyrate.</title>
        <authorList>
            <person name="Mieszkin S."/>
            <person name="Pouder E."/>
            <person name="Uroz S."/>
            <person name="Simon-Colin C."/>
            <person name="Alain K."/>
        </authorList>
    </citation>
    <scope>NUCLEOTIDE SEQUENCE [LARGE SCALE GENOMIC DNA]</scope>
    <source>
        <strain evidence="15 16">HW T5.17</strain>
    </source>
</reference>
<dbReference type="Gene3D" id="3.30.450.20">
    <property type="entry name" value="PAS domain"/>
    <property type="match status" value="1"/>
</dbReference>
<dbReference type="GO" id="GO:0004673">
    <property type="term" value="F:protein histidine kinase activity"/>
    <property type="evidence" value="ECO:0007669"/>
    <property type="project" value="UniProtKB-EC"/>
</dbReference>
<keyword evidence="3" id="KW-0597">Phosphoprotein</keyword>
<dbReference type="CDD" id="cd16434">
    <property type="entry name" value="CheB-CheR_fusion"/>
    <property type="match status" value="1"/>
</dbReference>
<dbReference type="InterPro" id="IPR011102">
    <property type="entry name" value="Sig_transdc_His_kinase_HWE"/>
</dbReference>
<comment type="caution">
    <text evidence="15">The sequence shown here is derived from an EMBL/GenBank/DDBJ whole genome shotgun (WGS) entry which is preliminary data.</text>
</comment>
<feature type="coiled-coil region" evidence="11">
    <location>
        <begin position="650"/>
        <end position="737"/>
    </location>
</feature>
<dbReference type="SUPFAM" id="SSF52738">
    <property type="entry name" value="Methylesterase CheB, C-terminal domain"/>
    <property type="match status" value="1"/>
</dbReference>
<dbReference type="Gene3D" id="1.10.155.10">
    <property type="entry name" value="Chemotaxis receptor methyltransferase CheR, N-terminal domain"/>
    <property type="match status" value="1"/>
</dbReference>
<keyword evidence="10" id="KW-0145">Chemotaxis</keyword>
<dbReference type="InterPro" id="IPR050903">
    <property type="entry name" value="Bact_Chemotaxis_MeTrfase"/>
</dbReference>
<evidence type="ECO:0000259" key="14">
    <source>
        <dbReference type="PROSITE" id="PS50123"/>
    </source>
</evidence>
<dbReference type="InterPro" id="IPR029063">
    <property type="entry name" value="SAM-dependent_MTases_sf"/>
</dbReference>
<keyword evidence="4" id="KW-0489">Methyltransferase</keyword>
<feature type="domain" description="CheB-type methylesterase" evidence="13">
    <location>
        <begin position="5"/>
        <end position="192"/>
    </location>
</feature>
<dbReference type="InterPro" id="IPR036890">
    <property type="entry name" value="HATPase_C_sf"/>
</dbReference>
<evidence type="ECO:0000259" key="13">
    <source>
        <dbReference type="PROSITE" id="PS50122"/>
    </source>
</evidence>
<dbReference type="GO" id="GO:0005737">
    <property type="term" value="C:cytoplasm"/>
    <property type="evidence" value="ECO:0007669"/>
    <property type="project" value="InterPro"/>
</dbReference>
<evidence type="ECO:0000256" key="7">
    <source>
        <dbReference type="ARBA" id="ARBA00022741"/>
    </source>
</evidence>
<protein>
    <submittedName>
        <fullName evidence="15">PAS domain-containing protein</fullName>
    </submittedName>
</protein>
<dbReference type="Pfam" id="PF13596">
    <property type="entry name" value="PAS_10"/>
    <property type="match status" value="1"/>
</dbReference>
<dbReference type="InterPro" id="IPR000780">
    <property type="entry name" value="CheR_MeTrfase"/>
</dbReference>
<dbReference type="Gene3D" id="3.30.565.10">
    <property type="entry name" value="Histidine kinase-like ATPase, C-terminal domain"/>
    <property type="match status" value="1"/>
</dbReference>
<feature type="active site" evidence="10">
    <location>
        <position position="137"/>
    </location>
</feature>
<dbReference type="Pfam" id="PF03705">
    <property type="entry name" value="CheR_N"/>
    <property type="match status" value="1"/>
</dbReference>
<dbReference type="Pfam" id="PF01739">
    <property type="entry name" value="CheR"/>
    <property type="match status" value="1"/>
</dbReference>
<evidence type="ECO:0000256" key="11">
    <source>
        <dbReference type="SAM" id="Coils"/>
    </source>
</evidence>
<dbReference type="InterPro" id="IPR036804">
    <property type="entry name" value="CheR_N_sf"/>
</dbReference>
<feature type="active site" evidence="10">
    <location>
        <position position="17"/>
    </location>
</feature>
<evidence type="ECO:0000313" key="16">
    <source>
        <dbReference type="Proteomes" id="UP000721844"/>
    </source>
</evidence>
<evidence type="ECO:0000256" key="6">
    <source>
        <dbReference type="ARBA" id="ARBA00022691"/>
    </source>
</evidence>
<evidence type="ECO:0000259" key="12">
    <source>
        <dbReference type="PROSITE" id="PS50113"/>
    </source>
</evidence>
<keyword evidence="11" id="KW-0175">Coiled coil</keyword>
<dbReference type="Pfam" id="PF01339">
    <property type="entry name" value="CheB_methylest"/>
    <property type="match status" value="1"/>
</dbReference>
<dbReference type="Gene3D" id="3.40.50.180">
    <property type="entry name" value="Methylesterase CheB, C-terminal domain"/>
    <property type="match status" value="1"/>
</dbReference>
<keyword evidence="7" id="KW-0547">Nucleotide-binding</keyword>
<dbReference type="InterPro" id="IPR022641">
    <property type="entry name" value="CheR_N"/>
</dbReference>
<accession>A0A963Z263</accession>
<dbReference type="EMBL" id="JAESVA010000004">
    <property type="protein sequence ID" value="MCB8881154.1"/>
    <property type="molecule type" value="Genomic_DNA"/>
</dbReference>
<dbReference type="PROSITE" id="PS50113">
    <property type="entry name" value="PAC"/>
    <property type="match status" value="1"/>
</dbReference>
<dbReference type="PROSITE" id="PS50123">
    <property type="entry name" value="CHER"/>
    <property type="match status" value="1"/>
</dbReference>
<keyword evidence="10" id="KW-0378">Hydrolase</keyword>
<evidence type="ECO:0000256" key="1">
    <source>
        <dbReference type="ARBA" id="ARBA00000085"/>
    </source>
</evidence>
<dbReference type="PROSITE" id="PS50122">
    <property type="entry name" value="CHEB"/>
    <property type="match status" value="1"/>
</dbReference>
<dbReference type="GO" id="GO:0008983">
    <property type="term" value="F:protein-glutamate O-methyltransferase activity"/>
    <property type="evidence" value="ECO:0007669"/>
    <property type="project" value="UniProtKB-EC"/>
</dbReference>
<evidence type="ECO:0000313" key="15">
    <source>
        <dbReference type="EMBL" id="MCB8881154.1"/>
    </source>
</evidence>
<dbReference type="SUPFAM" id="SSF47757">
    <property type="entry name" value="Chemotaxis receptor methyltransferase CheR, N-terminal domain"/>
    <property type="match status" value="1"/>
</dbReference>
<keyword evidence="5" id="KW-0808">Transferase</keyword>
<proteinExistence type="predicted"/>
<dbReference type="PANTHER" id="PTHR24422">
    <property type="entry name" value="CHEMOTAXIS PROTEIN METHYLTRANSFERASE"/>
    <property type="match status" value="1"/>
</dbReference>
<dbReference type="InterPro" id="IPR000700">
    <property type="entry name" value="PAS-assoc_C"/>
</dbReference>
<comment type="catalytic activity">
    <reaction evidence="2">
        <text>L-glutamyl-[protein] + S-adenosyl-L-methionine = [protein]-L-glutamate 5-O-methyl ester + S-adenosyl-L-homocysteine</text>
        <dbReference type="Rhea" id="RHEA:24452"/>
        <dbReference type="Rhea" id="RHEA-COMP:10208"/>
        <dbReference type="Rhea" id="RHEA-COMP:10311"/>
        <dbReference type="ChEBI" id="CHEBI:29973"/>
        <dbReference type="ChEBI" id="CHEBI:57856"/>
        <dbReference type="ChEBI" id="CHEBI:59789"/>
        <dbReference type="ChEBI" id="CHEBI:82795"/>
        <dbReference type="EC" id="2.1.1.80"/>
    </reaction>
</comment>
<name>A0A963Z263_9PROT</name>
<dbReference type="InterPro" id="IPR022642">
    <property type="entry name" value="CheR_C"/>
</dbReference>